<evidence type="ECO:0000256" key="6">
    <source>
        <dbReference type="ARBA" id="ARBA00022917"/>
    </source>
</evidence>
<dbReference type="InterPro" id="IPR002302">
    <property type="entry name" value="Leu-tRNA-ligase"/>
</dbReference>
<evidence type="ECO:0000256" key="10">
    <source>
        <dbReference type="RuleBase" id="RU363035"/>
    </source>
</evidence>
<dbReference type="Pfam" id="PF00133">
    <property type="entry name" value="tRNA-synt_1"/>
    <property type="match status" value="1"/>
</dbReference>
<evidence type="ECO:0000256" key="5">
    <source>
        <dbReference type="ARBA" id="ARBA00022840"/>
    </source>
</evidence>
<evidence type="ECO:0000313" key="16">
    <source>
        <dbReference type="Proteomes" id="UP000176527"/>
    </source>
</evidence>
<dbReference type="Gene3D" id="1.10.730.10">
    <property type="entry name" value="Isoleucyl-tRNA Synthetase, Domain 1"/>
    <property type="match status" value="1"/>
</dbReference>
<accession>A0A1F5KDC5</accession>
<evidence type="ECO:0000259" key="13">
    <source>
        <dbReference type="Pfam" id="PF09334"/>
    </source>
</evidence>
<dbReference type="SUPFAM" id="SSF50677">
    <property type="entry name" value="ValRS/IleRS/LeuRS editing domain"/>
    <property type="match status" value="1"/>
</dbReference>
<dbReference type="GO" id="GO:0006429">
    <property type="term" value="P:leucyl-tRNA aminoacylation"/>
    <property type="evidence" value="ECO:0007669"/>
    <property type="project" value="UniProtKB-UniRule"/>
</dbReference>
<dbReference type="GO" id="GO:0005524">
    <property type="term" value="F:ATP binding"/>
    <property type="evidence" value="ECO:0007669"/>
    <property type="project" value="UniProtKB-UniRule"/>
</dbReference>
<feature type="domain" description="Leucyl-tRNA synthetase editing" evidence="14">
    <location>
        <begin position="220"/>
        <end position="406"/>
    </location>
</feature>
<dbReference type="NCBIfam" id="TIGR00396">
    <property type="entry name" value="leuS_bact"/>
    <property type="match status" value="1"/>
</dbReference>
<evidence type="ECO:0000313" key="15">
    <source>
        <dbReference type="EMBL" id="OGE38953.1"/>
    </source>
</evidence>
<evidence type="ECO:0000259" key="12">
    <source>
        <dbReference type="Pfam" id="PF08264"/>
    </source>
</evidence>
<dbReference type="InterPro" id="IPR015413">
    <property type="entry name" value="Methionyl/Leucyl_tRNA_Synth"/>
</dbReference>
<dbReference type="CDD" id="cd00812">
    <property type="entry name" value="LeuRS_core"/>
    <property type="match status" value="1"/>
</dbReference>
<keyword evidence="7 9" id="KW-0030">Aminoacyl-tRNA synthetase</keyword>
<evidence type="ECO:0000256" key="2">
    <source>
        <dbReference type="ARBA" id="ARBA00022490"/>
    </source>
</evidence>
<dbReference type="SUPFAM" id="SSF47323">
    <property type="entry name" value="Anticodon-binding domain of a subclass of class I aminoacyl-tRNA synthetases"/>
    <property type="match status" value="1"/>
</dbReference>
<gene>
    <name evidence="9" type="primary">leuS</name>
    <name evidence="15" type="ORF">A3F00_01960</name>
</gene>
<protein>
    <recommendedName>
        <fullName evidence="9">Leucine--tRNA ligase</fullName>
        <ecNumber evidence="9">6.1.1.4</ecNumber>
    </recommendedName>
    <alternativeName>
        <fullName evidence="9">Leucyl-tRNA synthetase</fullName>
        <shortName evidence="9">LeuRS</shortName>
    </alternativeName>
</protein>
<organism evidence="15 16">
    <name type="scientific">Candidatus Daviesbacteria bacterium RIFCSPHIGHO2_12_FULL_37_11</name>
    <dbReference type="NCBI Taxonomy" id="1797777"/>
    <lineage>
        <taxon>Bacteria</taxon>
        <taxon>Candidatus Daviesiibacteriota</taxon>
    </lineage>
</organism>
<dbReference type="InterPro" id="IPR013155">
    <property type="entry name" value="M/V/L/I-tRNA-synth_anticd-bd"/>
</dbReference>
<dbReference type="EMBL" id="MFDE01000008">
    <property type="protein sequence ID" value="OGE38953.1"/>
    <property type="molecule type" value="Genomic_DNA"/>
</dbReference>
<comment type="caution">
    <text evidence="15">The sequence shown here is derived from an EMBL/GenBank/DDBJ whole genome shotgun (WGS) entry which is preliminary data.</text>
</comment>
<dbReference type="FunFam" id="1.10.730.10:FF:000002">
    <property type="entry name" value="Leucine--tRNA ligase"/>
    <property type="match status" value="1"/>
</dbReference>
<proteinExistence type="inferred from homology"/>
<dbReference type="InterPro" id="IPR025709">
    <property type="entry name" value="Leu_tRNA-synth_edit"/>
</dbReference>
<evidence type="ECO:0000256" key="4">
    <source>
        <dbReference type="ARBA" id="ARBA00022741"/>
    </source>
</evidence>
<dbReference type="Proteomes" id="UP000176527">
    <property type="component" value="Unassembled WGS sequence"/>
</dbReference>
<dbReference type="AlphaFoldDB" id="A0A1F5KDC5"/>
<dbReference type="InterPro" id="IPR001412">
    <property type="entry name" value="aa-tRNA-synth_I_CS"/>
</dbReference>
<dbReference type="InterPro" id="IPR009008">
    <property type="entry name" value="Val/Leu/Ile-tRNA-synth_edit"/>
</dbReference>
<dbReference type="GO" id="GO:0005829">
    <property type="term" value="C:cytosol"/>
    <property type="evidence" value="ECO:0007669"/>
    <property type="project" value="TreeGrafter"/>
</dbReference>
<evidence type="ECO:0000256" key="1">
    <source>
        <dbReference type="ARBA" id="ARBA00005594"/>
    </source>
</evidence>
<dbReference type="PANTHER" id="PTHR43740">
    <property type="entry name" value="LEUCYL-TRNA SYNTHETASE"/>
    <property type="match status" value="1"/>
</dbReference>
<dbReference type="HAMAP" id="MF_00049_B">
    <property type="entry name" value="Leu_tRNA_synth_B"/>
    <property type="match status" value="1"/>
</dbReference>
<feature type="domain" description="Aminoacyl-tRNA synthetase class Ia" evidence="11">
    <location>
        <begin position="419"/>
        <end position="611"/>
    </location>
</feature>
<keyword evidence="2 9" id="KW-0963">Cytoplasm</keyword>
<keyword evidence="6 9" id="KW-0648">Protein biosynthesis</keyword>
<dbReference type="Gene3D" id="3.10.20.590">
    <property type="match status" value="1"/>
</dbReference>
<feature type="domain" description="Methionyl/Valyl/Leucyl/Isoleucyl-tRNA synthetase anticodon-binding" evidence="12">
    <location>
        <begin position="656"/>
        <end position="767"/>
    </location>
</feature>
<dbReference type="InterPro" id="IPR009080">
    <property type="entry name" value="tRNAsynth_Ia_anticodon-bd"/>
</dbReference>
<keyword evidence="5 9" id="KW-0067">ATP-binding</keyword>
<feature type="domain" description="Methionyl/Leucyl tRNA synthetase" evidence="13">
    <location>
        <begin position="35"/>
        <end position="182"/>
    </location>
</feature>
<dbReference type="EC" id="6.1.1.4" evidence="9"/>
<dbReference type="InterPro" id="IPR014729">
    <property type="entry name" value="Rossmann-like_a/b/a_fold"/>
</dbReference>
<reference evidence="15 16" key="1">
    <citation type="journal article" date="2016" name="Nat. Commun.">
        <title>Thousands of microbial genomes shed light on interconnected biogeochemical processes in an aquifer system.</title>
        <authorList>
            <person name="Anantharaman K."/>
            <person name="Brown C.T."/>
            <person name="Hug L.A."/>
            <person name="Sharon I."/>
            <person name="Castelle C.J."/>
            <person name="Probst A.J."/>
            <person name="Thomas B.C."/>
            <person name="Singh A."/>
            <person name="Wilkins M.J."/>
            <person name="Karaoz U."/>
            <person name="Brodie E.L."/>
            <person name="Williams K.H."/>
            <person name="Hubbard S.S."/>
            <person name="Banfield J.F."/>
        </authorList>
    </citation>
    <scope>NUCLEOTIDE SEQUENCE [LARGE SCALE GENOMIC DNA]</scope>
</reference>
<evidence type="ECO:0000256" key="7">
    <source>
        <dbReference type="ARBA" id="ARBA00023146"/>
    </source>
</evidence>
<sequence>MKKYNPSQIESKWQKKWRKDKLYNPDMDRAGKPYYVLMMFPYPSAEGLHVGNMYPFTGTDIYSRFKRMQGFDVFEPIGLDGFGIHSENYALKVNEHPFEVSKRTEKRFYAQLTAIGNAFDWTRTVETYKSNYYKWTQWLFLQMYKKGLVYKKKASVNWCPADRTVLADEQVISGICERCGAAVEKKELEQWFFKITDYADRLLNNLDHIDWSEKIKIAQRNWIGRKEGINITYKVEGNPEKITVFTTRPDTNYGATFIVIAPEYPQALSFIKPENLEDTKQYIKVSKNKSSKDRIAEGREKTGVFTGSYALNELTGYKMSIWISDFVLMEFGTGAVVGVPGHDKRDFEFAQKFSLEVKRVVVGRDGDSSKITKVEQVQEEEGTMVNSEFLNGLDIHEATVKIMDFMEEKGWGKRVTTYHLRDWLISRQRYWGPPIPIIYCEKCGTVPVAEENLPVELPYIKDFRPKGTGKSPLASDDNFVNTKCPKCSGSAKRETDVSDTFLDSAWYFLRYPSTEFDNKPFDDSRTKSWLPVDMYIGGAEHSVLHLLYARFVTMVLKDMGKINFEEPFEKFRAHGLIIKEGAKMSKSKGNVINPDEYIKRYGSDTLRVYLMFMGPFSEGGDFRDASIGGIFRFLNRVWQMTDLADDAEQTGEELKIAHKTIKKVGNDIENLRFNTAISSLMEFLNFIFKQKRASKMTVKILLLLLAPFAPHITEEMWLSIREKYSIHKQSWPKIDSKYLEEVQINVVIQVNGKVRDTILIEKDMKSNKEIVEKLALESENLKKFINKTKPKKVIYIPGKIINFVI</sequence>
<comment type="subcellular location">
    <subcellularLocation>
        <location evidence="9">Cytoplasm</location>
    </subcellularLocation>
</comment>
<feature type="short sequence motif" description="'KMSKS' region" evidence="9">
    <location>
        <begin position="583"/>
        <end position="587"/>
    </location>
</feature>
<comment type="similarity">
    <text evidence="1 9 10">Belongs to the class-I aminoacyl-tRNA synthetase family.</text>
</comment>
<dbReference type="PRINTS" id="PR00985">
    <property type="entry name" value="TRNASYNTHLEU"/>
</dbReference>
<comment type="catalytic activity">
    <reaction evidence="8 9">
        <text>tRNA(Leu) + L-leucine + ATP = L-leucyl-tRNA(Leu) + AMP + diphosphate</text>
        <dbReference type="Rhea" id="RHEA:11688"/>
        <dbReference type="Rhea" id="RHEA-COMP:9613"/>
        <dbReference type="Rhea" id="RHEA-COMP:9622"/>
        <dbReference type="ChEBI" id="CHEBI:30616"/>
        <dbReference type="ChEBI" id="CHEBI:33019"/>
        <dbReference type="ChEBI" id="CHEBI:57427"/>
        <dbReference type="ChEBI" id="CHEBI:78442"/>
        <dbReference type="ChEBI" id="CHEBI:78494"/>
        <dbReference type="ChEBI" id="CHEBI:456215"/>
        <dbReference type="EC" id="6.1.1.4"/>
    </reaction>
</comment>
<name>A0A1F5KDC5_9BACT</name>
<keyword evidence="4 9" id="KW-0547">Nucleotide-binding</keyword>
<dbReference type="Pfam" id="PF13603">
    <property type="entry name" value="tRNA-synt_1_2"/>
    <property type="match status" value="1"/>
</dbReference>
<dbReference type="SUPFAM" id="SSF52374">
    <property type="entry name" value="Nucleotidylyl transferase"/>
    <property type="match status" value="1"/>
</dbReference>
<dbReference type="GO" id="GO:0004823">
    <property type="term" value="F:leucine-tRNA ligase activity"/>
    <property type="evidence" value="ECO:0007669"/>
    <property type="project" value="UniProtKB-UniRule"/>
</dbReference>
<dbReference type="Pfam" id="PF08264">
    <property type="entry name" value="Anticodon_1"/>
    <property type="match status" value="1"/>
</dbReference>
<dbReference type="GO" id="GO:0002161">
    <property type="term" value="F:aminoacyl-tRNA deacylase activity"/>
    <property type="evidence" value="ECO:0007669"/>
    <property type="project" value="InterPro"/>
</dbReference>
<dbReference type="Pfam" id="PF09334">
    <property type="entry name" value="tRNA-synt_1g"/>
    <property type="match status" value="1"/>
</dbReference>
<dbReference type="CDD" id="cd07958">
    <property type="entry name" value="Anticodon_Ia_Leu_BEm"/>
    <property type="match status" value="1"/>
</dbReference>
<comment type="caution">
    <text evidence="9">Lacks conserved residue(s) required for the propagation of feature annotation.</text>
</comment>
<evidence type="ECO:0000256" key="8">
    <source>
        <dbReference type="ARBA" id="ARBA00047469"/>
    </source>
</evidence>
<evidence type="ECO:0000256" key="3">
    <source>
        <dbReference type="ARBA" id="ARBA00022598"/>
    </source>
</evidence>
<evidence type="ECO:0000259" key="14">
    <source>
        <dbReference type="Pfam" id="PF13603"/>
    </source>
</evidence>
<evidence type="ECO:0000256" key="9">
    <source>
        <dbReference type="HAMAP-Rule" id="MF_00049"/>
    </source>
</evidence>
<evidence type="ECO:0000259" key="11">
    <source>
        <dbReference type="Pfam" id="PF00133"/>
    </source>
</evidence>
<dbReference type="PANTHER" id="PTHR43740:SF2">
    <property type="entry name" value="LEUCINE--TRNA LIGASE, MITOCHONDRIAL"/>
    <property type="match status" value="1"/>
</dbReference>
<keyword evidence="3 9" id="KW-0436">Ligase</keyword>
<dbReference type="InterPro" id="IPR002300">
    <property type="entry name" value="aa-tRNA-synth_Ia"/>
</dbReference>
<feature type="binding site" evidence="9">
    <location>
        <position position="586"/>
    </location>
    <ligand>
        <name>ATP</name>
        <dbReference type="ChEBI" id="CHEBI:30616"/>
    </ligand>
</feature>
<dbReference type="PROSITE" id="PS00178">
    <property type="entry name" value="AA_TRNA_LIGASE_I"/>
    <property type="match status" value="1"/>
</dbReference>
<dbReference type="Gene3D" id="3.40.50.620">
    <property type="entry name" value="HUPs"/>
    <property type="match status" value="2"/>
</dbReference>